<dbReference type="Proteomes" id="UP000033710">
    <property type="component" value="Unassembled WGS sequence"/>
</dbReference>
<evidence type="ECO:0000256" key="1">
    <source>
        <dbReference type="SAM" id="MobiDB-lite"/>
    </source>
</evidence>
<reference evidence="2 3" key="1">
    <citation type="journal article" date="2014" name="BMC Genomics">
        <title>Comparative genomics of the major fungal agents of human and animal Sporotrichosis: Sporothrix schenckii and Sporothrix brasiliensis.</title>
        <authorList>
            <person name="Teixeira M.M."/>
            <person name="de Almeida L.G."/>
            <person name="Kubitschek-Barreira P."/>
            <person name="Alves F.L."/>
            <person name="Kioshima E.S."/>
            <person name="Abadio A.K."/>
            <person name="Fernandes L."/>
            <person name="Derengowski L.S."/>
            <person name="Ferreira K.S."/>
            <person name="Souza R.C."/>
            <person name="Ruiz J.C."/>
            <person name="de Andrade N.C."/>
            <person name="Paes H.C."/>
            <person name="Nicola A.M."/>
            <person name="Albuquerque P."/>
            <person name="Gerber A.L."/>
            <person name="Martins V.P."/>
            <person name="Peconick L.D."/>
            <person name="Neto A.V."/>
            <person name="Chaucanez C.B."/>
            <person name="Silva P.A."/>
            <person name="Cunha O.L."/>
            <person name="de Oliveira F.F."/>
            <person name="dos Santos T.C."/>
            <person name="Barros A.L."/>
            <person name="Soares M.A."/>
            <person name="de Oliveira L.M."/>
            <person name="Marini M.M."/>
            <person name="Villalobos-Duno H."/>
            <person name="Cunha M.M."/>
            <person name="de Hoog S."/>
            <person name="da Silveira J.F."/>
            <person name="Henrissat B."/>
            <person name="Nino-Vega G.A."/>
            <person name="Cisalpino P.S."/>
            <person name="Mora-Montes H.M."/>
            <person name="Almeida S.R."/>
            <person name="Stajich J.E."/>
            <person name="Lopes-Bezerra L.M."/>
            <person name="Vasconcelos A.T."/>
            <person name="Felipe M.S."/>
        </authorList>
    </citation>
    <scope>NUCLEOTIDE SEQUENCE [LARGE SCALE GENOMIC DNA]</scope>
    <source>
        <strain evidence="2 3">1099-18</strain>
    </source>
</reference>
<accession>A0A0F2MIJ2</accession>
<evidence type="ECO:0000313" key="2">
    <source>
        <dbReference type="EMBL" id="KJR88889.1"/>
    </source>
</evidence>
<dbReference type="GeneID" id="27672358"/>
<proteinExistence type="predicted"/>
<dbReference type="RefSeq" id="XP_016591565.1">
    <property type="nucleotide sequence ID" value="XM_016737081.1"/>
</dbReference>
<dbReference type="EMBL" id="AXCR01000004">
    <property type="protein sequence ID" value="KJR88889.1"/>
    <property type="molecule type" value="Genomic_DNA"/>
</dbReference>
<feature type="region of interest" description="Disordered" evidence="1">
    <location>
        <begin position="79"/>
        <end position="107"/>
    </location>
</feature>
<evidence type="ECO:0000313" key="3">
    <source>
        <dbReference type="Proteomes" id="UP000033710"/>
    </source>
</evidence>
<protein>
    <submittedName>
        <fullName evidence="2">Uncharacterized protein</fullName>
    </submittedName>
</protein>
<comment type="caution">
    <text evidence="2">The sequence shown here is derived from an EMBL/GenBank/DDBJ whole genome shotgun (WGS) entry which is preliminary data.</text>
</comment>
<dbReference type="VEuPathDB" id="FungiDB:SPSK_10813"/>
<dbReference type="AlphaFoldDB" id="A0A0F2MIJ2"/>
<feature type="compositionally biased region" description="Gly residues" evidence="1">
    <location>
        <begin position="95"/>
        <end position="107"/>
    </location>
</feature>
<reference evidence="2 3" key="2">
    <citation type="journal article" date="2015" name="Eukaryot. Cell">
        <title>Asexual propagation of a virulent clone complex in a human and feline outbreak of sporotrichosis.</title>
        <authorList>
            <person name="Teixeira Mde M."/>
            <person name="Rodrigues A.M."/>
            <person name="Tsui C.K."/>
            <person name="de Almeida L.G."/>
            <person name="Van Diepeningen A.D."/>
            <person name="van den Ende B.G."/>
            <person name="Fernandes G.F."/>
            <person name="Kano R."/>
            <person name="Hamelin R.C."/>
            <person name="Lopes-Bezerra L.M."/>
            <person name="Vasconcelos A.T."/>
            <person name="de Hoog S."/>
            <person name="de Camargo Z.P."/>
            <person name="Felipe M.S."/>
        </authorList>
    </citation>
    <scope>NUCLEOTIDE SEQUENCE [LARGE SCALE GENOMIC DNA]</scope>
    <source>
        <strain evidence="2 3">1099-18</strain>
    </source>
</reference>
<name>A0A0F2MIJ2_SPOSC</name>
<gene>
    <name evidence="2" type="ORF">SPSK_10813</name>
</gene>
<sequence length="107" mass="11727">MPVVPRIQACDCKCTRPYNYERRASSQVMFGTLYGTDEVLARPFRTASDTEEKKLARKEEPYSPTADAVDRAGCRAGRVGVLSERSRHGEKSGERSGGGGGMVAERN</sequence>
<organism evidence="2 3">
    <name type="scientific">Sporothrix schenckii 1099-18</name>
    <dbReference type="NCBI Taxonomy" id="1397361"/>
    <lineage>
        <taxon>Eukaryota</taxon>
        <taxon>Fungi</taxon>
        <taxon>Dikarya</taxon>
        <taxon>Ascomycota</taxon>
        <taxon>Pezizomycotina</taxon>
        <taxon>Sordariomycetes</taxon>
        <taxon>Sordariomycetidae</taxon>
        <taxon>Ophiostomatales</taxon>
        <taxon>Ophiostomataceae</taxon>
        <taxon>Sporothrix</taxon>
    </lineage>
</organism>
<dbReference type="KEGG" id="ssck:SPSK_10813"/>
<feature type="compositionally biased region" description="Basic and acidic residues" evidence="1">
    <location>
        <begin position="84"/>
        <end position="94"/>
    </location>
</feature>